<gene>
    <name evidence="1" type="ORF">SDC9_126750</name>
</gene>
<evidence type="ECO:0000313" key="1">
    <source>
        <dbReference type="EMBL" id="MPM79710.1"/>
    </source>
</evidence>
<dbReference type="EMBL" id="VSSQ01029540">
    <property type="protein sequence ID" value="MPM79710.1"/>
    <property type="molecule type" value="Genomic_DNA"/>
</dbReference>
<protein>
    <submittedName>
        <fullName evidence="1">Uncharacterized protein</fullName>
    </submittedName>
</protein>
<accession>A0A645CRJ0</accession>
<organism evidence="1">
    <name type="scientific">bioreactor metagenome</name>
    <dbReference type="NCBI Taxonomy" id="1076179"/>
    <lineage>
        <taxon>unclassified sequences</taxon>
        <taxon>metagenomes</taxon>
        <taxon>ecological metagenomes</taxon>
    </lineage>
</organism>
<sequence length="127" mass="14679">MPFNPVDISIKVNAVKVIVNDNILPNKRFDDLFGDRYNRKYITFNDFFNLAWLGFKFSVDISGNNIPCFIFARQILVNSEDIAFAFKHLTAIHFIKHGNNFSAVIQYDFKSIIFNCFCCEFGSVFLA</sequence>
<dbReference type="AlphaFoldDB" id="A0A645CRJ0"/>
<comment type="caution">
    <text evidence="1">The sequence shown here is derived from an EMBL/GenBank/DDBJ whole genome shotgun (WGS) entry which is preliminary data.</text>
</comment>
<proteinExistence type="predicted"/>
<name>A0A645CRJ0_9ZZZZ</name>
<reference evidence="1" key="1">
    <citation type="submission" date="2019-08" db="EMBL/GenBank/DDBJ databases">
        <authorList>
            <person name="Kucharzyk K."/>
            <person name="Murdoch R.W."/>
            <person name="Higgins S."/>
            <person name="Loffler F."/>
        </authorList>
    </citation>
    <scope>NUCLEOTIDE SEQUENCE</scope>
</reference>